<gene>
    <name evidence="2" type="ORF">LMG18091_03752</name>
</gene>
<name>A0AAD2B7E8_9RALS</name>
<evidence type="ECO:0000256" key="1">
    <source>
        <dbReference type="SAM" id="MobiDB-lite"/>
    </source>
</evidence>
<dbReference type="EMBL" id="CATWAF010000005">
    <property type="protein sequence ID" value="CAJ0702710.1"/>
    <property type="molecule type" value="Genomic_DNA"/>
</dbReference>
<evidence type="ECO:0000313" key="2">
    <source>
        <dbReference type="EMBL" id="CAJ0702710.1"/>
    </source>
</evidence>
<comment type="caution">
    <text evidence="2">The sequence shown here is derived from an EMBL/GenBank/DDBJ whole genome shotgun (WGS) entry which is preliminary data.</text>
</comment>
<sequence>MRAGSGILRRLAGWVVLASLLFTRLAAAGYVCPMESVYEPAHQNLVSRDDCLNAGGDQLVLCADSFGDGRLWADNKGHPPDGDGPPVREARYPRPEMLGRSDALHPLSLYTVVSAPIYLQTARLRL</sequence>
<keyword evidence="3" id="KW-1185">Reference proteome</keyword>
<reference evidence="2 3" key="1">
    <citation type="submission" date="2023-07" db="EMBL/GenBank/DDBJ databases">
        <authorList>
            <person name="Peeters C."/>
        </authorList>
    </citation>
    <scope>NUCLEOTIDE SEQUENCE [LARGE SCALE GENOMIC DNA]</scope>
    <source>
        <strain evidence="2 3">LMG 18091</strain>
    </source>
</reference>
<evidence type="ECO:0000313" key="3">
    <source>
        <dbReference type="Proteomes" id="UP001189915"/>
    </source>
</evidence>
<proteinExistence type="predicted"/>
<protein>
    <submittedName>
        <fullName evidence="2">Uncharacterized protein</fullName>
    </submittedName>
</protein>
<dbReference type="AlphaFoldDB" id="A0AAD2B7E8"/>
<organism evidence="2 3">
    <name type="scientific">Ralstonia wenshanensis</name>
    <dbReference type="NCBI Taxonomy" id="2842456"/>
    <lineage>
        <taxon>Bacteria</taxon>
        <taxon>Pseudomonadati</taxon>
        <taxon>Pseudomonadota</taxon>
        <taxon>Betaproteobacteria</taxon>
        <taxon>Burkholderiales</taxon>
        <taxon>Burkholderiaceae</taxon>
        <taxon>Ralstonia</taxon>
    </lineage>
</organism>
<accession>A0AAD2B7E8</accession>
<dbReference type="Proteomes" id="UP001189915">
    <property type="component" value="Unassembled WGS sequence"/>
</dbReference>
<feature type="region of interest" description="Disordered" evidence="1">
    <location>
        <begin position="73"/>
        <end position="92"/>
    </location>
</feature>